<accession>A0AAV5PEV1</accession>
<protein>
    <recommendedName>
        <fullName evidence="4">Transposase</fullName>
    </recommendedName>
</protein>
<sequence length="67" mass="7891">MLALGNLARQIDLNLAHLYKKFFSFNSRKQRPLATFAIISIASQVYLTMFWQKYKTIKNGEFTFDKI</sequence>
<evidence type="ECO:0000313" key="3">
    <source>
        <dbReference type="Proteomes" id="UP001165243"/>
    </source>
</evidence>
<keyword evidence="1" id="KW-0472">Membrane</keyword>
<dbReference type="AlphaFoldDB" id="A0AAV5PEV1"/>
<proteinExistence type="predicted"/>
<evidence type="ECO:0008006" key="4">
    <source>
        <dbReference type="Google" id="ProtNLM"/>
    </source>
</evidence>
<organism evidence="2 3">
    <name type="scientific">Lactobacillus delbrueckii subsp. bulgaricus</name>
    <dbReference type="NCBI Taxonomy" id="1585"/>
    <lineage>
        <taxon>Bacteria</taxon>
        <taxon>Bacillati</taxon>
        <taxon>Bacillota</taxon>
        <taxon>Bacilli</taxon>
        <taxon>Lactobacillales</taxon>
        <taxon>Lactobacillaceae</taxon>
        <taxon>Lactobacillus</taxon>
    </lineage>
</organism>
<name>A0AAV5PEV1_LACDE</name>
<evidence type="ECO:0000313" key="2">
    <source>
        <dbReference type="EMBL" id="GMB86122.1"/>
    </source>
</evidence>
<keyword evidence="1" id="KW-1133">Transmembrane helix</keyword>
<gene>
    <name evidence="2" type="ORF">ME0900_04940</name>
</gene>
<dbReference type="Proteomes" id="UP001165243">
    <property type="component" value="Unassembled WGS sequence"/>
</dbReference>
<evidence type="ECO:0000256" key="1">
    <source>
        <dbReference type="SAM" id="Phobius"/>
    </source>
</evidence>
<keyword evidence="1" id="KW-0812">Transmembrane</keyword>
<comment type="caution">
    <text evidence="2">The sequence shown here is derived from an EMBL/GenBank/DDBJ whole genome shotgun (WGS) entry which is preliminary data.</text>
</comment>
<feature type="transmembrane region" description="Helical" evidence="1">
    <location>
        <begin position="33"/>
        <end position="51"/>
    </location>
</feature>
<dbReference type="EMBL" id="BSWK01000003">
    <property type="protein sequence ID" value="GMB86122.1"/>
    <property type="molecule type" value="Genomic_DNA"/>
</dbReference>
<reference evidence="2" key="1">
    <citation type="submission" date="2023-04" db="EMBL/GenBank/DDBJ databases">
        <title>Draft genome sequences of Lactobacillus delbrueckii subsp. bulgaricus ME-900 and ME-901 with improved acid tolerance.</title>
        <authorList>
            <person name="Ishida T."/>
            <person name="Yamamoto E."/>
            <person name="Koizumi A."/>
            <person name="Fujiwara S."/>
            <person name="Makino S."/>
            <person name="Kano H."/>
            <person name="Kimura K."/>
        </authorList>
    </citation>
    <scope>NUCLEOTIDE SEQUENCE</scope>
    <source>
        <strain evidence="2">ME-900</strain>
    </source>
</reference>